<feature type="domain" description="NadR/Ttd14 AAA" evidence="2">
    <location>
        <begin position="114"/>
        <end position="286"/>
    </location>
</feature>
<evidence type="ECO:0000256" key="1">
    <source>
        <dbReference type="SAM" id="MobiDB-lite"/>
    </source>
</evidence>
<evidence type="ECO:0000313" key="3">
    <source>
        <dbReference type="EMBL" id="RZQ61029.1"/>
    </source>
</evidence>
<accession>A0A4Q7J2B3</accession>
<dbReference type="SUPFAM" id="SSF52540">
    <property type="entry name" value="P-loop containing nucleoside triphosphate hydrolases"/>
    <property type="match status" value="1"/>
</dbReference>
<sequence length="299" mass="33001">MAGSPQRADHDVRDPPRARDHQRRRRPCAALVGSGRPGEVAPGRPDPGGPQRFRRIQGAHQPPSGLGAGARTRLAAARPGRRHGGATGDRYPGDRRRPVVSTAHPEVDRPVTVGIVGAHSTGKTTFLAQLASALRRQDVQVATVADLGEQAQHHGLPILHAHTWTSTFWIVTRGISNELGTWPHTEVVLVDRAVPDALGYYRAALAYRDEQADPHLTSQLETLVRNHSRHYDLLLRSELDDTIPLGTAKPRDQDQRFRQLADHHVARVLTDLELPHQLLPSGDREEALKRTVEYVTGRL</sequence>
<comment type="caution">
    <text evidence="3">The sequence shown here is derived from an EMBL/GenBank/DDBJ whole genome shotgun (WGS) entry which is preliminary data.</text>
</comment>
<name>A0A4Q7J2B3_9PSEU</name>
<gene>
    <name evidence="3" type="ORF">EWH70_26565</name>
</gene>
<dbReference type="Pfam" id="PF13521">
    <property type="entry name" value="AAA_28"/>
    <property type="match status" value="1"/>
</dbReference>
<organism evidence="3 4">
    <name type="scientific">Amycolatopsis suaedae</name>
    <dbReference type="NCBI Taxonomy" id="2510978"/>
    <lineage>
        <taxon>Bacteria</taxon>
        <taxon>Bacillati</taxon>
        <taxon>Actinomycetota</taxon>
        <taxon>Actinomycetes</taxon>
        <taxon>Pseudonocardiales</taxon>
        <taxon>Pseudonocardiaceae</taxon>
        <taxon>Amycolatopsis</taxon>
    </lineage>
</organism>
<evidence type="ECO:0000259" key="2">
    <source>
        <dbReference type="Pfam" id="PF13521"/>
    </source>
</evidence>
<proteinExistence type="predicted"/>
<feature type="region of interest" description="Disordered" evidence="1">
    <location>
        <begin position="1"/>
        <end position="98"/>
    </location>
</feature>
<dbReference type="Proteomes" id="UP000292003">
    <property type="component" value="Unassembled WGS sequence"/>
</dbReference>
<dbReference type="EMBL" id="SFCC01000014">
    <property type="protein sequence ID" value="RZQ61029.1"/>
    <property type="molecule type" value="Genomic_DNA"/>
</dbReference>
<dbReference type="InterPro" id="IPR027417">
    <property type="entry name" value="P-loop_NTPase"/>
</dbReference>
<dbReference type="Gene3D" id="3.40.50.300">
    <property type="entry name" value="P-loop containing nucleotide triphosphate hydrolases"/>
    <property type="match status" value="1"/>
</dbReference>
<feature type="compositionally biased region" description="Basic and acidic residues" evidence="1">
    <location>
        <begin position="7"/>
        <end position="19"/>
    </location>
</feature>
<feature type="compositionally biased region" description="Low complexity" evidence="1">
    <location>
        <begin position="69"/>
        <end position="78"/>
    </location>
</feature>
<dbReference type="InterPro" id="IPR038727">
    <property type="entry name" value="NadR/Ttd14_AAA_dom"/>
</dbReference>
<reference evidence="3 4" key="1">
    <citation type="submission" date="2019-02" db="EMBL/GenBank/DDBJ databases">
        <title>Draft genome sequence of Amycolatopsis sp. 8-3EHSu isolated from roots of Suaeda maritima.</title>
        <authorList>
            <person name="Duangmal K."/>
            <person name="Chantavorakit T."/>
        </authorList>
    </citation>
    <scope>NUCLEOTIDE SEQUENCE [LARGE SCALE GENOMIC DNA]</scope>
    <source>
        <strain evidence="3 4">8-3EHSu</strain>
    </source>
</reference>
<evidence type="ECO:0000313" key="4">
    <source>
        <dbReference type="Proteomes" id="UP000292003"/>
    </source>
</evidence>
<dbReference type="OrthoDB" id="8116259at2"/>
<keyword evidence="4" id="KW-1185">Reference proteome</keyword>
<dbReference type="AlphaFoldDB" id="A0A4Q7J2B3"/>
<protein>
    <recommendedName>
        <fullName evidence="2">NadR/Ttd14 AAA domain-containing protein</fullName>
    </recommendedName>
</protein>